<dbReference type="InterPro" id="IPR050951">
    <property type="entry name" value="Retrovirus_Pol_polyprotein"/>
</dbReference>
<evidence type="ECO:0000256" key="2">
    <source>
        <dbReference type="ARBA" id="ARBA00022695"/>
    </source>
</evidence>
<evidence type="ECO:0000256" key="4">
    <source>
        <dbReference type="ARBA" id="ARBA00022759"/>
    </source>
</evidence>
<dbReference type="GO" id="GO:0016787">
    <property type="term" value="F:hydrolase activity"/>
    <property type="evidence" value="ECO:0007669"/>
    <property type="project" value="UniProtKB-KW"/>
</dbReference>
<protein>
    <recommendedName>
        <fullName evidence="11">Reverse transcriptase RNase H-like domain-containing protein</fullName>
    </recommendedName>
</protein>
<dbReference type="EMBL" id="AVOT02018526">
    <property type="protein sequence ID" value="MBW0505476.1"/>
    <property type="molecule type" value="Genomic_DNA"/>
</dbReference>
<dbReference type="GO" id="GO:0004519">
    <property type="term" value="F:endonuclease activity"/>
    <property type="evidence" value="ECO:0007669"/>
    <property type="project" value="UniProtKB-KW"/>
</dbReference>
<dbReference type="Pfam" id="PF17917">
    <property type="entry name" value="RT_RNaseH"/>
    <property type="match status" value="1"/>
</dbReference>
<dbReference type="SUPFAM" id="SSF56672">
    <property type="entry name" value="DNA/RNA polymerases"/>
    <property type="match status" value="1"/>
</dbReference>
<proteinExistence type="predicted"/>
<accession>A0A9Q3DRV1</accession>
<evidence type="ECO:0000313" key="9">
    <source>
        <dbReference type="EMBL" id="MBW0505476.1"/>
    </source>
</evidence>
<name>A0A9Q3DRV1_9BASI</name>
<dbReference type="AlphaFoldDB" id="A0A9Q3DRV1"/>
<keyword evidence="1" id="KW-0808">Transferase</keyword>
<keyword evidence="6" id="KW-0695">RNA-directed DNA polymerase</keyword>
<keyword evidence="5" id="KW-0378">Hydrolase</keyword>
<evidence type="ECO:0000256" key="1">
    <source>
        <dbReference type="ARBA" id="ARBA00022679"/>
    </source>
</evidence>
<dbReference type="InterPro" id="IPR043502">
    <property type="entry name" value="DNA/RNA_pol_sf"/>
</dbReference>
<dbReference type="Proteomes" id="UP000765509">
    <property type="component" value="Unassembled WGS sequence"/>
</dbReference>
<organism evidence="9 10">
    <name type="scientific">Austropuccinia psidii MF-1</name>
    <dbReference type="NCBI Taxonomy" id="1389203"/>
    <lineage>
        <taxon>Eukaryota</taxon>
        <taxon>Fungi</taxon>
        <taxon>Dikarya</taxon>
        <taxon>Basidiomycota</taxon>
        <taxon>Pucciniomycotina</taxon>
        <taxon>Pucciniomycetes</taxon>
        <taxon>Pucciniales</taxon>
        <taxon>Sphaerophragmiaceae</taxon>
        <taxon>Austropuccinia</taxon>
    </lineage>
</organism>
<feature type="domain" description="Tf2-1-like SH3-like" evidence="8">
    <location>
        <begin position="473"/>
        <end position="534"/>
    </location>
</feature>
<evidence type="ECO:0000256" key="6">
    <source>
        <dbReference type="ARBA" id="ARBA00022918"/>
    </source>
</evidence>
<evidence type="ECO:0000259" key="7">
    <source>
        <dbReference type="Pfam" id="PF17917"/>
    </source>
</evidence>
<evidence type="ECO:0000256" key="3">
    <source>
        <dbReference type="ARBA" id="ARBA00022722"/>
    </source>
</evidence>
<dbReference type="GO" id="GO:0003964">
    <property type="term" value="F:RNA-directed DNA polymerase activity"/>
    <property type="evidence" value="ECO:0007669"/>
    <property type="project" value="UniProtKB-KW"/>
</dbReference>
<dbReference type="PANTHER" id="PTHR37984:SF5">
    <property type="entry name" value="PROTEIN NYNRIN-LIKE"/>
    <property type="match status" value="1"/>
</dbReference>
<dbReference type="OrthoDB" id="128646at2759"/>
<keyword evidence="10" id="KW-1185">Reference proteome</keyword>
<dbReference type="InterPro" id="IPR041373">
    <property type="entry name" value="RT_RNaseH"/>
</dbReference>
<gene>
    <name evidence="9" type="ORF">O181_045191</name>
</gene>
<comment type="caution">
    <text evidence="9">The sequence shown here is derived from an EMBL/GenBank/DDBJ whole genome shotgun (WGS) entry which is preliminary data.</text>
</comment>
<reference evidence="9" key="1">
    <citation type="submission" date="2021-03" db="EMBL/GenBank/DDBJ databases">
        <title>Draft genome sequence of rust myrtle Austropuccinia psidii MF-1, a brazilian biotype.</title>
        <authorList>
            <person name="Quecine M.C."/>
            <person name="Pachon D.M.R."/>
            <person name="Bonatelli M.L."/>
            <person name="Correr F.H."/>
            <person name="Franceschini L.M."/>
            <person name="Leite T.F."/>
            <person name="Margarido G.R.A."/>
            <person name="Almeida C.A."/>
            <person name="Ferrarezi J.A."/>
            <person name="Labate C.A."/>
        </authorList>
    </citation>
    <scope>NUCLEOTIDE SEQUENCE</scope>
    <source>
        <strain evidence="9">MF-1</strain>
    </source>
</reference>
<dbReference type="InterPro" id="IPR056924">
    <property type="entry name" value="SH3_Tf2-1"/>
</dbReference>
<evidence type="ECO:0008006" key="11">
    <source>
        <dbReference type="Google" id="ProtNLM"/>
    </source>
</evidence>
<dbReference type="PANTHER" id="PTHR37984">
    <property type="entry name" value="PROTEIN CBG26694"/>
    <property type="match status" value="1"/>
</dbReference>
<feature type="domain" description="Reverse transcriptase RNase H-like" evidence="7">
    <location>
        <begin position="216"/>
        <end position="339"/>
    </location>
</feature>
<sequence>MNAIPCSSPILQNSPKGEDLILGYDLLYHFNPIIHWKNGLITYDSSHKDSGGITSSTSNDFTTSVNSVALVGELKTPFLTPSAHIPSIIPFQLLSPSRDEVFREIKDVGEDVAISSLHLIQGDMNLPPLSFHASLDEWWDGEERPEEIETVLKVIPPAYHQYLDVFSKVKAEKPPPHYACNHHRKMEGLLPPETLSQFQILKEAFTTSCIPFQFNPSPPTIVETDVSDYALGAVVSQVSVVCEINNTIKKRKVMSQVNYSGKHPIACDSRKLLPAEVNYEIHEKELLGIAWALKCWRAFLLSLSNPFEVLTDQSSLQYFMSSKFLTHHQARWAEFLSEFHFSITYCPGRLATLSDVLSLWDNVYPEKAVDFISKNPQKFHPVVKKNETKESRIFSIKVEVFSDLVDQIQKAVWKDKEYKEILNKLARDTPAEKVSTKLQSGQQAYKEELKSAIKHFKKYADRNIEITPDFQPGEKVWLASKNIRIARPTNKLSKIWLGPFEVPKKIGSHAYHLKFPQQWKSVDPVFHVSLLEQVKKSSITNQHQLPPPPVIVEEQEEWEVAQVLGSNLKRGTLW</sequence>
<evidence type="ECO:0000313" key="10">
    <source>
        <dbReference type="Proteomes" id="UP000765509"/>
    </source>
</evidence>
<dbReference type="Pfam" id="PF24626">
    <property type="entry name" value="SH3_Tf2-1"/>
    <property type="match status" value="1"/>
</dbReference>
<evidence type="ECO:0000256" key="5">
    <source>
        <dbReference type="ARBA" id="ARBA00022801"/>
    </source>
</evidence>
<evidence type="ECO:0000259" key="8">
    <source>
        <dbReference type="Pfam" id="PF24626"/>
    </source>
</evidence>
<keyword evidence="4" id="KW-0255">Endonuclease</keyword>
<keyword evidence="3" id="KW-0540">Nuclease</keyword>
<keyword evidence="2" id="KW-0548">Nucleotidyltransferase</keyword>
<dbReference type="CDD" id="cd09274">
    <property type="entry name" value="RNase_HI_RT_Ty3"/>
    <property type="match status" value="1"/>
</dbReference>